<evidence type="ECO:0000313" key="2">
    <source>
        <dbReference type="Proteomes" id="UP000194236"/>
    </source>
</evidence>
<keyword evidence="2" id="KW-1185">Reference proteome</keyword>
<evidence type="ECO:0000313" key="1">
    <source>
        <dbReference type="EMBL" id="OTF79304.1"/>
    </source>
</evidence>
<accession>A0A1Y3BGY7</accession>
<feature type="non-terminal residue" evidence="1">
    <location>
        <position position="50"/>
    </location>
</feature>
<sequence length="50" mass="5905">MRTIFKVLVAINRLLHPNRFIIHRLEPTAVLKSINTILYNQQKTNQNFSV</sequence>
<dbReference type="AlphaFoldDB" id="A0A1Y3BGY7"/>
<proteinExistence type="predicted"/>
<protein>
    <submittedName>
        <fullName evidence="1">Uncharacterized protein</fullName>
    </submittedName>
</protein>
<gene>
    <name evidence="1" type="ORF">BLA29_012671</name>
</gene>
<comment type="caution">
    <text evidence="1">The sequence shown here is derived from an EMBL/GenBank/DDBJ whole genome shotgun (WGS) entry which is preliminary data.</text>
</comment>
<dbReference type="Proteomes" id="UP000194236">
    <property type="component" value="Unassembled WGS sequence"/>
</dbReference>
<name>A0A1Y3BGY7_EURMA</name>
<dbReference type="EMBL" id="MUJZ01023758">
    <property type="protein sequence ID" value="OTF79304.1"/>
    <property type="molecule type" value="Genomic_DNA"/>
</dbReference>
<reference evidence="1 2" key="1">
    <citation type="submission" date="2017-03" db="EMBL/GenBank/DDBJ databases">
        <title>Genome Survey of Euroglyphus maynei.</title>
        <authorList>
            <person name="Arlian L.G."/>
            <person name="Morgan M.S."/>
            <person name="Rider S.D."/>
        </authorList>
    </citation>
    <scope>NUCLEOTIDE SEQUENCE [LARGE SCALE GENOMIC DNA]</scope>
    <source>
        <strain evidence="1">Arlian Lab</strain>
        <tissue evidence="1">Whole body</tissue>
    </source>
</reference>
<organism evidence="1 2">
    <name type="scientific">Euroglyphus maynei</name>
    <name type="common">Mayne's house dust mite</name>
    <dbReference type="NCBI Taxonomy" id="6958"/>
    <lineage>
        <taxon>Eukaryota</taxon>
        <taxon>Metazoa</taxon>
        <taxon>Ecdysozoa</taxon>
        <taxon>Arthropoda</taxon>
        <taxon>Chelicerata</taxon>
        <taxon>Arachnida</taxon>
        <taxon>Acari</taxon>
        <taxon>Acariformes</taxon>
        <taxon>Sarcoptiformes</taxon>
        <taxon>Astigmata</taxon>
        <taxon>Psoroptidia</taxon>
        <taxon>Analgoidea</taxon>
        <taxon>Pyroglyphidae</taxon>
        <taxon>Pyroglyphinae</taxon>
        <taxon>Euroglyphus</taxon>
    </lineage>
</organism>